<keyword evidence="7" id="KW-0663">Pyridoxal phosphate</keyword>
<keyword evidence="5" id="KW-0028">Amino-acid biosynthesis</keyword>
<dbReference type="EC" id="4.2.3.1" evidence="4"/>
<evidence type="ECO:0000256" key="6">
    <source>
        <dbReference type="ARBA" id="ARBA00022697"/>
    </source>
</evidence>
<dbReference type="InterPro" id="IPR000634">
    <property type="entry name" value="Ser/Thr_deHydtase_PyrdxlP-BS"/>
</dbReference>
<evidence type="ECO:0000259" key="10">
    <source>
        <dbReference type="Pfam" id="PF14821"/>
    </source>
</evidence>
<dbReference type="EMBL" id="UINC01009169">
    <property type="protein sequence ID" value="SVA41142.1"/>
    <property type="molecule type" value="Genomic_DNA"/>
</dbReference>
<dbReference type="InterPro" id="IPR001926">
    <property type="entry name" value="TrpB-like_PALP"/>
</dbReference>
<reference evidence="11" key="1">
    <citation type="submission" date="2018-05" db="EMBL/GenBank/DDBJ databases">
        <authorList>
            <person name="Lanie J.A."/>
            <person name="Ng W.-L."/>
            <person name="Kazmierczak K.M."/>
            <person name="Andrzejewski T.M."/>
            <person name="Davidsen T.M."/>
            <person name="Wayne K.J."/>
            <person name="Tettelin H."/>
            <person name="Glass J.I."/>
            <person name="Rusch D."/>
            <person name="Podicherti R."/>
            <person name="Tsui H.-C.T."/>
            <person name="Winkler M.E."/>
        </authorList>
    </citation>
    <scope>NUCLEOTIDE SEQUENCE</scope>
</reference>
<dbReference type="Pfam" id="PF24857">
    <property type="entry name" value="THR4_C"/>
    <property type="match status" value="1"/>
</dbReference>
<evidence type="ECO:0000256" key="7">
    <source>
        <dbReference type="ARBA" id="ARBA00022898"/>
    </source>
</evidence>
<evidence type="ECO:0000256" key="1">
    <source>
        <dbReference type="ARBA" id="ARBA00001933"/>
    </source>
</evidence>
<dbReference type="Pfam" id="PF14821">
    <property type="entry name" value="Thr_synth_N"/>
    <property type="match status" value="1"/>
</dbReference>
<dbReference type="Gene3D" id="3.90.1380.10">
    <property type="entry name" value="Threonine synthase, N-terminal domain"/>
    <property type="match status" value="1"/>
</dbReference>
<dbReference type="PROSITE" id="PS00165">
    <property type="entry name" value="DEHYDRATASE_SER_THR"/>
    <property type="match status" value="1"/>
</dbReference>
<accession>A0A381VLH5</accession>
<keyword evidence="8" id="KW-0456">Lyase</keyword>
<dbReference type="SUPFAM" id="SSF53686">
    <property type="entry name" value="Tryptophan synthase beta subunit-like PLP-dependent enzymes"/>
    <property type="match status" value="1"/>
</dbReference>
<comment type="cofactor">
    <cofactor evidence="1">
        <name>pyridoxal 5'-phosphate</name>
        <dbReference type="ChEBI" id="CHEBI:597326"/>
    </cofactor>
</comment>
<dbReference type="InterPro" id="IPR051166">
    <property type="entry name" value="Threonine_Synthase"/>
</dbReference>
<dbReference type="GO" id="GO:0004795">
    <property type="term" value="F:threonine synthase activity"/>
    <property type="evidence" value="ECO:0007669"/>
    <property type="project" value="UniProtKB-EC"/>
</dbReference>
<dbReference type="PANTHER" id="PTHR42690">
    <property type="entry name" value="THREONINE SYNTHASE FAMILY MEMBER"/>
    <property type="match status" value="1"/>
</dbReference>
<dbReference type="InterPro" id="IPR037158">
    <property type="entry name" value="Thr_synth_N_sf"/>
</dbReference>
<feature type="domain" description="Threonine synthase N-terminal" evidence="10">
    <location>
        <begin position="2"/>
        <end position="77"/>
    </location>
</feature>
<dbReference type="InterPro" id="IPR029144">
    <property type="entry name" value="Thr_synth_N"/>
</dbReference>
<evidence type="ECO:0000259" key="9">
    <source>
        <dbReference type="Pfam" id="PF00291"/>
    </source>
</evidence>
<evidence type="ECO:0000256" key="8">
    <source>
        <dbReference type="ARBA" id="ARBA00023239"/>
    </source>
</evidence>
<dbReference type="NCBIfam" id="TIGR00260">
    <property type="entry name" value="thrC"/>
    <property type="match status" value="1"/>
</dbReference>
<dbReference type="GO" id="GO:0030170">
    <property type="term" value="F:pyridoxal phosphate binding"/>
    <property type="evidence" value="ECO:0007669"/>
    <property type="project" value="InterPro"/>
</dbReference>
<evidence type="ECO:0000256" key="5">
    <source>
        <dbReference type="ARBA" id="ARBA00022605"/>
    </source>
</evidence>
<keyword evidence="6" id="KW-0791">Threonine biosynthesis</keyword>
<evidence type="ECO:0000256" key="4">
    <source>
        <dbReference type="ARBA" id="ARBA00013028"/>
    </source>
</evidence>
<evidence type="ECO:0000256" key="2">
    <source>
        <dbReference type="ARBA" id="ARBA00004979"/>
    </source>
</evidence>
<dbReference type="UniPathway" id="UPA00050">
    <property type="reaction ID" value="UER00065"/>
</dbReference>
<proteinExistence type="inferred from homology"/>
<feature type="domain" description="Tryptophan synthase beta chain-like PALP" evidence="9">
    <location>
        <begin position="100"/>
        <end position="326"/>
    </location>
</feature>
<comment type="similarity">
    <text evidence="3">Belongs to the threonine synthase family.</text>
</comment>
<dbReference type="InterPro" id="IPR004450">
    <property type="entry name" value="Thr_synthase-like"/>
</dbReference>
<protein>
    <recommendedName>
        <fullName evidence="4">threonine synthase</fullName>
        <ecNumber evidence="4">4.2.3.1</ecNumber>
    </recommendedName>
</protein>
<gene>
    <name evidence="11" type="ORF">METZ01_LOCUS93996</name>
</gene>
<dbReference type="Pfam" id="PF00291">
    <property type="entry name" value="PALP"/>
    <property type="match status" value="1"/>
</dbReference>
<evidence type="ECO:0000256" key="3">
    <source>
        <dbReference type="ARBA" id="ARBA00005517"/>
    </source>
</evidence>
<evidence type="ECO:0000313" key="11">
    <source>
        <dbReference type="EMBL" id="SVA41142.1"/>
    </source>
</evidence>
<dbReference type="InterPro" id="IPR036052">
    <property type="entry name" value="TrpB-like_PALP_sf"/>
</dbReference>
<dbReference type="AlphaFoldDB" id="A0A381VLH5"/>
<dbReference type="GO" id="GO:0009088">
    <property type="term" value="P:threonine biosynthetic process"/>
    <property type="evidence" value="ECO:0007669"/>
    <property type="project" value="UniProtKB-UniPathway"/>
</dbReference>
<comment type="pathway">
    <text evidence="2">Amino-acid biosynthesis; L-threonine biosynthesis; L-threonine from L-aspartate: step 5/5.</text>
</comment>
<sequence length="461" mass="51983">MRYLSTRGKKVDSFREVLFSGLAGDGGLFVPEKWPTIQVDQIDSNISYIDLAFKIISPFVEDEIPEEDLKRIITNAYSNSFTVDDLVSFKELNENETIIELFNGPTLAFKDFAMQLLVPIFDYFLLIENKKINLIVATSGDTGSAAINAVRNSKNINIFCLYPKGRISDFQRRQMSTAMEDNIVLCEIDGTFDDCQKIVKSILNDSIFSEKFSISAVNSINWARIIIQSVYYFFAFLKLNKSKMDKVNFSVPTGNFGDVYAGYVAYNMGLPINKLLVATNENDILHKFFNSGEYKINKVAKTTSPSMDIQIASNFERLLFELLGRSSELTKEKMNNLDSDGVINIGKEQLSIANEIFLSGKAEMNEVNIIINQVFSENGYLLDPHTAVGLHASRKHNDKSHLNYILATANPVKFSETVEKAINKSLNLLGSYDSLFSSKEKYLELRCNVDEVKDQIINLNS</sequence>
<name>A0A381VLH5_9ZZZZ</name>
<dbReference type="PANTHER" id="PTHR42690:SF1">
    <property type="entry name" value="THREONINE SYNTHASE-LIKE 2"/>
    <property type="match status" value="1"/>
</dbReference>
<organism evidence="11">
    <name type="scientific">marine metagenome</name>
    <dbReference type="NCBI Taxonomy" id="408172"/>
    <lineage>
        <taxon>unclassified sequences</taxon>
        <taxon>metagenomes</taxon>
        <taxon>ecological metagenomes</taxon>
    </lineage>
</organism>
<dbReference type="CDD" id="cd01560">
    <property type="entry name" value="Thr-synth_2"/>
    <property type="match status" value="1"/>
</dbReference>
<dbReference type="Gene3D" id="3.40.50.1100">
    <property type="match status" value="2"/>
</dbReference>